<comment type="caution">
    <text evidence="1">The sequence shown here is derived from an EMBL/GenBank/DDBJ whole genome shotgun (WGS) entry which is preliminary data.</text>
</comment>
<evidence type="ECO:0000313" key="1">
    <source>
        <dbReference type="EMBL" id="MFC5707790.1"/>
    </source>
</evidence>
<sequence>MLDQLVMGYASQMSGQKTAFVTLNHIQTIDRLRVASLSCLLAFGR</sequence>
<keyword evidence="2" id="KW-1185">Reference proteome</keyword>
<organism evidence="1 2">
    <name type="scientific">Aeromonas eucrenophila</name>
    <dbReference type="NCBI Taxonomy" id="649"/>
    <lineage>
        <taxon>Bacteria</taxon>
        <taxon>Pseudomonadati</taxon>
        <taxon>Pseudomonadota</taxon>
        <taxon>Gammaproteobacteria</taxon>
        <taxon>Aeromonadales</taxon>
        <taxon>Aeromonadaceae</taxon>
        <taxon>Aeromonas</taxon>
    </lineage>
</organism>
<name>A0ABW0YJD5_9GAMM</name>
<proteinExistence type="predicted"/>
<reference evidence="2" key="1">
    <citation type="journal article" date="2019" name="Int. J. Syst. Evol. Microbiol.">
        <title>The Global Catalogue of Microorganisms (GCM) 10K type strain sequencing project: providing services to taxonomists for standard genome sequencing and annotation.</title>
        <authorList>
            <consortium name="The Broad Institute Genomics Platform"/>
            <consortium name="The Broad Institute Genome Sequencing Center for Infectious Disease"/>
            <person name="Wu L."/>
            <person name="Ma J."/>
        </authorList>
    </citation>
    <scope>NUCLEOTIDE SEQUENCE [LARGE SCALE GENOMIC DNA]</scope>
    <source>
        <strain evidence="2">KCTC 15012</strain>
    </source>
</reference>
<gene>
    <name evidence="1" type="ORF">ACFPVW_17385</name>
</gene>
<evidence type="ECO:0000313" key="2">
    <source>
        <dbReference type="Proteomes" id="UP001596132"/>
    </source>
</evidence>
<accession>A0ABW0YJD5</accession>
<dbReference type="Proteomes" id="UP001596132">
    <property type="component" value="Unassembled WGS sequence"/>
</dbReference>
<protein>
    <submittedName>
        <fullName evidence="1">Uncharacterized protein</fullName>
    </submittedName>
</protein>
<dbReference type="EMBL" id="JBHSPP010000017">
    <property type="protein sequence ID" value="MFC5707790.1"/>
    <property type="molecule type" value="Genomic_DNA"/>
</dbReference>
<dbReference type="RefSeq" id="WP_156128275.1">
    <property type="nucleotide sequence ID" value="NZ_CDDF01000011.1"/>
</dbReference>